<keyword evidence="5" id="KW-1185">Reference proteome</keyword>
<keyword evidence="2" id="KW-1133">Transmembrane helix</keyword>
<sequence>MKISIMYSLFHLILLLSLIHPSLSQSNVVRTLPGYPGDLPFTLETGYVGVGEKEEVKLFYYFIESERDVDKDPLMLWLTGGPGCSSLYGLVFEIGLYFSLVLFICFSN</sequence>
<evidence type="ECO:0000256" key="3">
    <source>
        <dbReference type="SAM" id="SignalP"/>
    </source>
</evidence>
<dbReference type="InterPro" id="IPR029058">
    <property type="entry name" value="AB_hydrolase_fold"/>
</dbReference>
<protein>
    <submittedName>
        <fullName evidence="4">Uncharacterized protein</fullName>
    </submittedName>
</protein>
<dbReference type="Proteomes" id="UP001443914">
    <property type="component" value="Unassembled WGS sequence"/>
</dbReference>
<feature type="signal peptide" evidence="3">
    <location>
        <begin position="1"/>
        <end position="24"/>
    </location>
</feature>
<comment type="caution">
    <text evidence="4">The sequence shown here is derived from an EMBL/GenBank/DDBJ whole genome shotgun (WGS) entry which is preliminary data.</text>
</comment>
<keyword evidence="2" id="KW-0812">Transmembrane</keyword>
<comment type="similarity">
    <text evidence="1">Belongs to the peptidase S10 family.</text>
</comment>
<name>A0AAW1IGN6_SAPOF</name>
<dbReference type="PANTHER" id="PTHR11802:SF224">
    <property type="entry name" value="SERINE CARBOXYPEPTIDASE-LIKE 7 ISOFORM X1"/>
    <property type="match status" value="1"/>
</dbReference>
<dbReference type="GO" id="GO:0006508">
    <property type="term" value="P:proteolysis"/>
    <property type="evidence" value="ECO:0007669"/>
    <property type="project" value="InterPro"/>
</dbReference>
<evidence type="ECO:0000256" key="2">
    <source>
        <dbReference type="SAM" id="Phobius"/>
    </source>
</evidence>
<organism evidence="4 5">
    <name type="scientific">Saponaria officinalis</name>
    <name type="common">Common soapwort</name>
    <name type="synonym">Lychnis saponaria</name>
    <dbReference type="NCBI Taxonomy" id="3572"/>
    <lineage>
        <taxon>Eukaryota</taxon>
        <taxon>Viridiplantae</taxon>
        <taxon>Streptophyta</taxon>
        <taxon>Embryophyta</taxon>
        <taxon>Tracheophyta</taxon>
        <taxon>Spermatophyta</taxon>
        <taxon>Magnoliopsida</taxon>
        <taxon>eudicotyledons</taxon>
        <taxon>Gunneridae</taxon>
        <taxon>Pentapetalae</taxon>
        <taxon>Caryophyllales</taxon>
        <taxon>Caryophyllaceae</taxon>
        <taxon>Caryophylleae</taxon>
        <taxon>Saponaria</taxon>
    </lineage>
</organism>
<evidence type="ECO:0000313" key="4">
    <source>
        <dbReference type="EMBL" id="KAK9688916.1"/>
    </source>
</evidence>
<dbReference type="AlphaFoldDB" id="A0AAW1IGN6"/>
<proteinExistence type="inferred from homology"/>
<dbReference type="PANTHER" id="PTHR11802">
    <property type="entry name" value="SERINE PROTEASE FAMILY S10 SERINE CARBOXYPEPTIDASE"/>
    <property type="match status" value="1"/>
</dbReference>
<dbReference type="GO" id="GO:0019748">
    <property type="term" value="P:secondary metabolic process"/>
    <property type="evidence" value="ECO:0007669"/>
    <property type="project" value="TreeGrafter"/>
</dbReference>
<keyword evidence="2" id="KW-0472">Membrane</keyword>
<reference evidence="4" key="1">
    <citation type="submission" date="2024-03" db="EMBL/GenBank/DDBJ databases">
        <title>WGS assembly of Saponaria officinalis var. Norfolk2.</title>
        <authorList>
            <person name="Jenkins J."/>
            <person name="Shu S."/>
            <person name="Grimwood J."/>
            <person name="Barry K."/>
            <person name="Goodstein D."/>
            <person name="Schmutz J."/>
            <person name="Leebens-Mack J."/>
            <person name="Osbourn A."/>
        </authorList>
    </citation>
    <scope>NUCLEOTIDE SEQUENCE [LARGE SCALE GENOMIC DNA]</scope>
    <source>
        <strain evidence="4">JIC</strain>
    </source>
</reference>
<dbReference type="GO" id="GO:0016747">
    <property type="term" value="F:acyltransferase activity, transferring groups other than amino-acyl groups"/>
    <property type="evidence" value="ECO:0007669"/>
    <property type="project" value="TreeGrafter"/>
</dbReference>
<evidence type="ECO:0000313" key="5">
    <source>
        <dbReference type="Proteomes" id="UP001443914"/>
    </source>
</evidence>
<keyword evidence="3" id="KW-0732">Signal</keyword>
<feature type="transmembrane region" description="Helical" evidence="2">
    <location>
        <begin position="87"/>
        <end position="106"/>
    </location>
</feature>
<accession>A0AAW1IGN6</accession>
<dbReference type="Gene3D" id="3.40.50.1820">
    <property type="entry name" value="alpha/beta hydrolase"/>
    <property type="match status" value="1"/>
</dbReference>
<gene>
    <name evidence="4" type="ORF">RND81_09G021500</name>
</gene>
<feature type="chain" id="PRO_5043430133" evidence="3">
    <location>
        <begin position="25"/>
        <end position="108"/>
    </location>
</feature>
<evidence type="ECO:0000256" key="1">
    <source>
        <dbReference type="ARBA" id="ARBA00009431"/>
    </source>
</evidence>
<dbReference type="SUPFAM" id="SSF53474">
    <property type="entry name" value="alpha/beta-Hydrolases"/>
    <property type="match status" value="1"/>
</dbReference>
<dbReference type="EMBL" id="JBDFQZ010000009">
    <property type="protein sequence ID" value="KAK9688916.1"/>
    <property type="molecule type" value="Genomic_DNA"/>
</dbReference>
<dbReference type="Pfam" id="PF00450">
    <property type="entry name" value="Peptidase_S10"/>
    <property type="match status" value="1"/>
</dbReference>
<dbReference type="GO" id="GO:0004185">
    <property type="term" value="F:serine-type carboxypeptidase activity"/>
    <property type="evidence" value="ECO:0007669"/>
    <property type="project" value="InterPro"/>
</dbReference>
<dbReference type="InterPro" id="IPR001563">
    <property type="entry name" value="Peptidase_S10"/>
</dbReference>